<dbReference type="Pfam" id="PF02909">
    <property type="entry name" value="TetR_C_1"/>
    <property type="match status" value="1"/>
</dbReference>
<feature type="domain" description="HTH tetR-type" evidence="5">
    <location>
        <begin position="20"/>
        <end position="80"/>
    </location>
</feature>
<dbReference type="InterPro" id="IPR009057">
    <property type="entry name" value="Homeodomain-like_sf"/>
</dbReference>
<evidence type="ECO:0000313" key="6">
    <source>
        <dbReference type="EMBL" id="MFC5829762.1"/>
    </source>
</evidence>
<name>A0ABW1CWW5_9ACTN</name>
<dbReference type="Pfam" id="PF00440">
    <property type="entry name" value="TetR_N"/>
    <property type="match status" value="1"/>
</dbReference>
<dbReference type="Proteomes" id="UP001596058">
    <property type="component" value="Unassembled WGS sequence"/>
</dbReference>
<keyword evidence="7" id="KW-1185">Reference proteome</keyword>
<protein>
    <submittedName>
        <fullName evidence="6">TetR/AcrR family transcriptional regulator</fullName>
    </submittedName>
</protein>
<feature type="DNA-binding region" description="H-T-H motif" evidence="4">
    <location>
        <begin position="43"/>
        <end position="62"/>
    </location>
</feature>
<reference evidence="7" key="1">
    <citation type="journal article" date="2019" name="Int. J. Syst. Evol. Microbiol.">
        <title>The Global Catalogue of Microorganisms (GCM) 10K type strain sequencing project: providing services to taxonomists for standard genome sequencing and annotation.</title>
        <authorList>
            <consortium name="The Broad Institute Genomics Platform"/>
            <consortium name="The Broad Institute Genome Sequencing Center for Infectious Disease"/>
            <person name="Wu L."/>
            <person name="Ma J."/>
        </authorList>
    </citation>
    <scope>NUCLEOTIDE SEQUENCE [LARGE SCALE GENOMIC DNA]</scope>
    <source>
        <strain evidence="7">CCUG 53903</strain>
    </source>
</reference>
<keyword evidence="1" id="KW-0805">Transcription regulation</keyword>
<dbReference type="InterPro" id="IPR001647">
    <property type="entry name" value="HTH_TetR"/>
</dbReference>
<dbReference type="PROSITE" id="PS50977">
    <property type="entry name" value="HTH_TETR_2"/>
    <property type="match status" value="1"/>
</dbReference>
<dbReference type="InterPro" id="IPR004111">
    <property type="entry name" value="Repressor_TetR_C"/>
</dbReference>
<keyword evidence="3" id="KW-0804">Transcription</keyword>
<dbReference type="Gene3D" id="1.10.10.60">
    <property type="entry name" value="Homeodomain-like"/>
    <property type="match status" value="1"/>
</dbReference>
<comment type="caution">
    <text evidence="6">The sequence shown here is derived from an EMBL/GenBank/DDBJ whole genome shotgun (WGS) entry which is preliminary data.</text>
</comment>
<evidence type="ECO:0000259" key="5">
    <source>
        <dbReference type="PROSITE" id="PS50977"/>
    </source>
</evidence>
<organism evidence="6 7">
    <name type="scientific">Nonomuraea insulae</name>
    <dbReference type="NCBI Taxonomy" id="1616787"/>
    <lineage>
        <taxon>Bacteria</taxon>
        <taxon>Bacillati</taxon>
        <taxon>Actinomycetota</taxon>
        <taxon>Actinomycetes</taxon>
        <taxon>Streptosporangiales</taxon>
        <taxon>Streptosporangiaceae</taxon>
        <taxon>Nonomuraea</taxon>
    </lineage>
</organism>
<dbReference type="PANTHER" id="PTHR30055:SF151">
    <property type="entry name" value="TRANSCRIPTIONAL REGULATORY PROTEIN"/>
    <property type="match status" value="1"/>
</dbReference>
<dbReference type="SUPFAM" id="SSF46689">
    <property type="entry name" value="Homeodomain-like"/>
    <property type="match status" value="1"/>
</dbReference>
<dbReference type="Gene3D" id="1.10.357.10">
    <property type="entry name" value="Tetracycline Repressor, domain 2"/>
    <property type="match status" value="1"/>
</dbReference>
<dbReference type="RefSeq" id="WP_379519257.1">
    <property type="nucleotide sequence ID" value="NZ_JBHSPA010000048.1"/>
</dbReference>
<keyword evidence="2 4" id="KW-0238">DNA-binding</keyword>
<proteinExistence type="predicted"/>
<evidence type="ECO:0000256" key="4">
    <source>
        <dbReference type="PROSITE-ProRule" id="PRU00335"/>
    </source>
</evidence>
<accession>A0ABW1CWW5</accession>
<evidence type="ECO:0000256" key="1">
    <source>
        <dbReference type="ARBA" id="ARBA00023015"/>
    </source>
</evidence>
<dbReference type="EMBL" id="JBHSPA010000048">
    <property type="protein sequence ID" value="MFC5829762.1"/>
    <property type="molecule type" value="Genomic_DNA"/>
</dbReference>
<evidence type="ECO:0000313" key="7">
    <source>
        <dbReference type="Proteomes" id="UP001596058"/>
    </source>
</evidence>
<dbReference type="PRINTS" id="PR00455">
    <property type="entry name" value="HTHTETR"/>
</dbReference>
<gene>
    <name evidence="6" type="ORF">ACFPZ3_38365</name>
</gene>
<evidence type="ECO:0000256" key="2">
    <source>
        <dbReference type="ARBA" id="ARBA00023125"/>
    </source>
</evidence>
<dbReference type="SUPFAM" id="SSF48498">
    <property type="entry name" value="Tetracyclin repressor-like, C-terminal domain"/>
    <property type="match status" value="1"/>
</dbReference>
<sequence length="225" mass="24402">MAPSAEHPKPAPAGRRAWGSLSQAQIVAAALEIARKEGLEALTIRRLATDLGASRMAIYRHVADKDALVDLVMNAIAEQDVVPPGIGEGPWERRLRVLAEAMRQQLAAYPGMVEVLMTRANHGPGALNLVETILAILADAGLGERQAARHYLIFIDLVLGRLHRELYGDPVDRHRTASLLALAEGTVEYPRLHAAERHLRAVSAAEVFEAELDMLVEAIKAAAKV</sequence>
<dbReference type="PANTHER" id="PTHR30055">
    <property type="entry name" value="HTH-TYPE TRANSCRIPTIONAL REGULATOR RUTR"/>
    <property type="match status" value="1"/>
</dbReference>
<dbReference type="InterPro" id="IPR050109">
    <property type="entry name" value="HTH-type_TetR-like_transc_reg"/>
</dbReference>
<evidence type="ECO:0000256" key="3">
    <source>
        <dbReference type="ARBA" id="ARBA00023163"/>
    </source>
</evidence>
<dbReference type="InterPro" id="IPR036271">
    <property type="entry name" value="Tet_transcr_reg_TetR-rel_C_sf"/>
</dbReference>